<dbReference type="GO" id="GO:0005634">
    <property type="term" value="C:nucleus"/>
    <property type="evidence" value="ECO:0007669"/>
    <property type="project" value="TreeGrafter"/>
</dbReference>
<dbReference type="GO" id="GO:0000307">
    <property type="term" value="C:cyclin-dependent protein kinase holoenzyme complex"/>
    <property type="evidence" value="ECO:0007669"/>
    <property type="project" value="TreeGrafter"/>
</dbReference>
<keyword evidence="16" id="KW-1185">Reference proteome</keyword>
<feature type="domain" description="Protein kinase" evidence="14">
    <location>
        <begin position="1"/>
        <end position="180"/>
    </location>
</feature>
<keyword evidence="10" id="KW-0067">ATP-binding</keyword>
<evidence type="ECO:0000256" key="1">
    <source>
        <dbReference type="ARBA" id="ARBA00006485"/>
    </source>
</evidence>
<dbReference type="SMART" id="SM00220">
    <property type="entry name" value="S_TKc"/>
    <property type="match status" value="1"/>
</dbReference>
<evidence type="ECO:0000256" key="3">
    <source>
        <dbReference type="ARBA" id="ARBA00022527"/>
    </source>
</evidence>
<evidence type="ECO:0000256" key="8">
    <source>
        <dbReference type="ARBA" id="ARBA00022776"/>
    </source>
</evidence>
<dbReference type="Proteomes" id="UP000325577">
    <property type="component" value="Linkage Group LG14"/>
</dbReference>
<evidence type="ECO:0000256" key="5">
    <source>
        <dbReference type="ARBA" id="ARBA00022618"/>
    </source>
</evidence>
<dbReference type="PANTHER" id="PTHR24056:SF548">
    <property type="entry name" value="CYCLIN-DEPENDENT KINASE A-1"/>
    <property type="match status" value="1"/>
</dbReference>
<dbReference type="Pfam" id="PF00069">
    <property type="entry name" value="Pkinase"/>
    <property type="match status" value="1"/>
</dbReference>
<dbReference type="InterPro" id="IPR050108">
    <property type="entry name" value="CDK"/>
</dbReference>
<dbReference type="GO" id="GO:0010389">
    <property type="term" value="P:regulation of G2/M transition of mitotic cell cycle"/>
    <property type="evidence" value="ECO:0007669"/>
    <property type="project" value="TreeGrafter"/>
</dbReference>
<dbReference type="GO" id="GO:0005524">
    <property type="term" value="F:ATP binding"/>
    <property type="evidence" value="ECO:0007669"/>
    <property type="project" value="UniProtKB-KW"/>
</dbReference>
<keyword evidence="3" id="KW-0723">Serine/threonine-protein kinase</keyword>
<sequence length="186" mass="21004">MDLDLHEFINTDRNIGRSPLMIKSFLHQILSGLAYCHSNKIIHRDLKPANLLLNSKDKILKLADFGSARDFGVPPKTYTGEGEEDLCADMVNGTALFDGRQQYEQVKKKFSIMGVPNEETWPGVASFFWLLDSFEKSEPKDLAEVVPCLEPAGVDLLSKMLCMNPRGRISARDAMEHAYFKDVRKP</sequence>
<dbReference type="GO" id="GO:0007165">
    <property type="term" value="P:signal transduction"/>
    <property type="evidence" value="ECO:0007669"/>
    <property type="project" value="TreeGrafter"/>
</dbReference>
<keyword evidence="11" id="KW-0131">Cell cycle</keyword>
<dbReference type="GO" id="GO:0004693">
    <property type="term" value="F:cyclin-dependent protein serine/threonine kinase activity"/>
    <property type="evidence" value="ECO:0007669"/>
    <property type="project" value="UniProtKB-EC"/>
</dbReference>
<evidence type="ECO:0000256" key="11">
    <source>
        <dbReference type="ARBA" id="ARBA00023306"/>
    </source>
</evidence>
<comment type="catalytic activity">
    <reaction evidence="12">
        <text>L-threonyl-[protein] + ATP = O-phospho-L-threonyl-[protein] + ADP + H(+)</text>
        <dbReference type="Rhea" id="RHEA:46608"/>
        <dbReference type="Rhea" id="RHEA-COMP:11060"/>
        <dbReference type="Rhea" id="RHEA-COMP:11605"/>
        <dbReference type="ChEBI" id="CHEBI:15378"/>
        <dbReference type="ChEBI" id="CHEBI:30013"/>
        <dbReference type="ChEBI" id="CHEBI:30616"/>
        <dbReference type="ChEBI" id="CHEBI:61977"/>
        <dbReference type="ChEBI" id="CHEBI:456216"/>
        <dbReference type="EC" id="2.7.11.22"/>
    </reaction>
</comment>
<dbReference type="SUPFAM" id="SSF56112">
    <property type="entry name" value="Protein kinase-like (PK-like)"/>
    <property type="match status" value="1"/>
</dbReference>
<evidence type="ECO:0000313" key="16">
    <source>
        <dbReference type="Proteomes" id="UP000325577"/>
    </source>
</evidence>
<dbReference type="InterPro" id="IPR008271">
    <property type="entry name" value="Ser/Thr_kinase_AS"/>
</dbReference>
<evidence type="ECO:0000256" key="12">
    <source>
        <dbReference type="ARBA" id="ARBA00047811"/>
    </source>
</evidence>
<dbReference type="GO" id="GO:0005737">
    <property type="term" value="C:cytoplasm"/>
    <property type="evidence" value="ECO:0007669"/>
    <property type="project" value="TreeGrafter"/>
</dbReference>
<evidence type="ECO:0000259" key="14">
    <source>
        <dbReference type="PROSITE" id="PS50011"/>
    </source>
</evidence>
<gene>
    <name evidence="15" type="ORF">F0562_025790</name>
</gene>
<organism evidence="15 16">
    <name type="scientific">Nyssa sinensis</name>
    <dbReference type="NCBI Taxonomy" id="561372"/>
    <lineage>
        <taxon>Eukaryota</taxon>
        <taxon>Viridiplantae</taxon>
        <taxon>Streptophyta</taxon>
        <taxon>Embryophyta</taxon>
        <taxon>Tracheophyta</taxon>
        <taxon>Spermatophyta</taxon>
        <taxon>Magnoliopsida</taxon>
        <taxon>eudicotyledons</taxon>
        <taxon>Gunneridae</taxon>
        <taxon>Pentapetalae</taxon>
        <taxon>asterids</taxon>
        <taxon>Cornales</taxon>
        <taxon>Nyssaceae</taxon>
        <taxon>Nyssa</taxon>
    </lineage>
</organism>
<accession>A0A5J5B932</accession>
<dbReference type="PANTHER" id="PTHR24056">
    <property type="entry name" value="CELL DIVISION PROTEIN KINASE"/>
    <property type="match status" value="1"/>
</dbReference>
<evidence type="ECO:0000256" key="7">
    <source>
        <dbReference type="ARBA" id="ARBA00022741"/>
    </source>
</evidence>
<reference evidence="15 16" key="1">
    <citation type="submission" date="2019-09" db="EMBL/GenBank/DDBJ databases">
        <title>A chromosome-level genome assembly of the Chinese tupelo Nyssa sinensis.</title>
        <authorList>
            <person name="Yang X."/>
            <person name="Kang M."/>
            <person name="Yang Y."/>
            <person name="Xiong H."/>
            <person name="Wang M."/>
            <person name="Zhang Z."/>
            <person name="Wang Z."/>
            <person name="Wu H."/>
            <person name="Ma T."/>
            <person name="Liu J."/>
            <person name="Xi Z."/>
        </authorList>
    </citation>
    <scope>NUCLEOTIDE SEQUENCE [LARGE SCALE GENOMIC DNA]</scope>
    <source>
        <strain evidence="15">J267</strain>
        <tissue evidence="15">Leaf</tissue>
    </source>
</reference>
<evidence type="ECO:0000256" key="2">
    <source>
        <dbReference type="ARBA" id="ARBA00012425"/>
    </source>
</evidence>
<evidence type="ECO:0000256" key="10">
    <source>
        <dbReference type="ARBA" id="ARBA00022840"/>
    </source>
</evidence>
<dbReference type="AlphaFoldDB" id="A0A5J5B932"/>
<keyword evidence="5" id="KW-0132">Cell division</keyword>
<keyword evidence="9" id="KW-0418">Kinase</keyword>
<dbReference type="PROSITE" id="PS50011">
    <property type="entry name" value="PROTEIN_KINASE_DOM"/>
    <property type="match status" value="1"/>
</dbReference>
<dbReference type="GO" id="GO:0030332">
    <property type="term" value="F:cyclin binding"/>
    <property type="evidence" value="ECO:0007669"/>
    <property type="project" value="TreeGrafter"/>
</dbReference>
<dbReference type="Gene3D" id="1.10.510.10">
    <property type="entry name" value="Transferase(Phosphotransferase) domain 1"/>
    <property type="match status" value="2"/>
</dbReference>
<evidence type="ECO:0000256" key="4">
    <source>
        <dbReference type="ARBA" id="ARBA00022553"/>
    </source>
</evidence>
<evidence type="ECO:0000256" key="6">
    <source>
        <dbReference type="ARBA" id="ARBA00022679"/>
    </source>
</evidence>
<protein>
    <recommendedName>
        <fullName evidence="2">cyclin-dependent kinase</fullName>
        <ecNumber evidence="2">2.7.11.22</ecNumber>
    </recommendedName>
</protein>
<dbReference type="GO" id="GO:0010468">
    <property type="term" value="P:regulation of gene expression"/>
    <property type="evidence" value="ECO:0007669"/>
    <property type="project" value="TreeGrafter"/>
</dbReference>
<keyword evidence="4" id="KW-0597">Phosphoprotein</keyword>
<comment type="similarity">
    <text evidence="1">Belongs to the protein kinase superfamily. CMGC Ser/Thr protein kinase family. CDC2/CDKX subfamily.</text>
</comment>
<comment type="catalytic activity">
    <reaction evidence="13">
        <text>L-seryl-[protein] + ATP = O-phospho-L-seryl-[protein] + ADP + H(+)</text>
        <dbReference type="Rhea" id="RHEA:17989"/>
        <dbReference type="Rhea" id="RHEA-COMP:9863"/>
        <dbReference type="Rhea" id="RHEA-COMP:11604"/>
        <dbReference type="ChEBI" id="CHEBI:15378"/>
        <dbReference type="ChEBI" id="CHEBI:29999"/>
        <dbReference type="ChEBI" id="CHEBI:30616"/>
        <dbReference type="ChEBI" id="CHEBI:83421"/>
        <dbReference type="ChEBI" id="CHEBI:456216"/>
        <dbReference type="EC" id="2.7.11.22"/>
    </reaction>
</comment>
<dbReference type="InterPro" id="IPR011009">
    <property type="entry name" value="Kinase-like_dom_sf"/>
</dbReference>
<name>A0A5J5B932_9ASTE</name>
<evidence type="ECO:0000313" key="15">
    <source>
        <dbReference type="EMBL" id="KAA8539098.1"/>
    </source>
</evidence>
<dbReference type="OrthoDB" id="1732493at2759"/>
<evidence type="ECO:0000256" key="13">
    <source>
        <dbReference type="ARBA" id="ARBA00048367"/>
    </source>
</evidence>
<dbReference type="EMBL" id="CM018037">
    <property type="protein sequence ID" value="KAA8539098.1"/>
    <property type="molecule type" value="Genomic_DNA"/>
</dbReference>
<keyword evidence="8" id="KW-0498">Mitosis</keyword>
<dbReference type="GO" id="GO:0000082">
    <property type="term" value="P:G1/S transition of mitotic cell cycle"/>
    <property type="evidence" value="ECO:0007669"/>
    <property type="project" value="TreeGrafter"/>
</dbReference>
<dbReference type="GO" id="GO:0051301">
    <property type="term" value="P:cell division"/>
    <property type="evidence" value="ECO:0007669"/>
    <property type="project" value="UniProtKB-KW"/>
</dbReference>
<dbReference type="EC" id="2.7.11.22" evidence="2"/>
<keyword evidence="6" id="KW-0808">Transferase</keyword>
<keyword evidence="7" id="KW-0547">Nucleotide-binding</keyword>
<proteinExistence type="inferred from homology"/>
<dbReference type="InterPro" id="IPR000719">
    <property type="entry name" value="Prot_kinase_dom"/>
</dbReference>
<dbReference type="PROSITE" id="PS00108">
    <property type="entry name" value="PROTEIN_KINASE_ST"/>
    <property type="match status" value="1"/>
</dbReference>
<evidence type="ECO:0000256" key="9">
    <source>
        <dbReference type="ARBA" id="ARBA00022777"/>
    </source>
</evidence>
<dbReference type="GO" id="GO:0051445">
    <property type="term" value="P:regulation of meiotic cell cycle"/>
    <property type="evidence" value="ECO:0007669"/>
    <property type="project" value="TreeGrafter"/>
</dbReference>